<dbReference type="SMART" id="SM00326">
    <property type="entry name" value="SH3"/>
    <property type="match status" value="1"/>
</dbReference>
<dbReference type="InterPro" id="IPR001452">
    <property type="entry name" value="SH3_domain"/>
</dbReference>
<feature type="domain" description="SH3" evidence="4">
    <location>
        <begin position="1"/>
        <end position="64"/>
    </location>
</feature>
<dbReference type="PANTHER" id="PTHR14234:SF19">
    <property type="entry name" value="RIM-BINDING PROTEIN, ISOFORM F"/>
    <property type="match status" value="1"/>
</dbReference>
<comment type="caution">
    <text evidence="5">The sequence shown here is derived from an EMBL/GenBank/DDBJ whole genome shotgun (WGS) entry which is preliminary data.</text>
</comment>
<evidence type="ECO:0000313" key="6">
    <source>
        <dbReference type="Proteomes" id="UP000681720"/>
    </source>
</evidence>
<gene>
    <name evidence="5" type="ORF">GIL414_LOCUS25921</name>
</gene>
<dbReference type="Gene3D" id="2.30.30.40">
    <property type="entry name" value="SH3 Domains"/>
    <property type="match status" value="1"/>
</dbReference>
<feature type="compositionally biased region" description="Basic and acidic residues" evidence="3">
    <location>
        <begin position="67"/>
        <end position="79"/>
    </location>
</feature>
<dbReference type="SUPFAM" id="SSF50044">
    <property type="entry name" value="SH3-domain"/>
    <property type="match status" value="1"/>
</dbReference>
<evidence type="ECO:0000256" key="3">
    <source>
        <dbReference type="SAM" id="MobiDB-lite"/>
    </source>
</evidence>
<sequence length="96" mass="10738">MQALFEYDADEYSPNVDSHDELSFHAGDIIYVHGSVRADGFYSGELENGKKGLVPSNYLTEISDENSSEKTMESIDKQVSRGLNHSRKNGDGLYFL</sequence>
<proteinExistence type="predicted"/>
<organism evidence="5 6">
    <name type="scientific">Rotaria magnacalcarata</name>
    <dbReference type="NCBI Taxonomy" id="392030"/>
    <lineage>
        <taxon>Eukaryota</taxon>
        <taxon>Metazoa</taxon>
        <taxon>Spiralia</taxon>
        <taxon>Gnathifera</taxon>
        <taxon>Rotifera</taxon>
        <taxon>Eurotatoria</taxon>
        <taxon>Bdelloidea</taxon>
        <taxon>Philodinida</taxon>
        <taxon>Philodinidae</taxon>
        <taxon>Rotaria</taxon>
    </lineage>
</organism>
<keyword evidence="1 2" id="KW-0728">SH3 domain</keyword>
<dbReference type="GO" id="GO:0007274">
    <property type="term" value="P:neuromuscular synaptic transmission"/>
    <property type="evidence" value="ECO:0007669"/>
    <property type="project" value="TreeGrafter"/>
</dbReference>
<dbReference type="PANTHER" id="PTHR14234">
    <property type="entry name" value="RIM BINDING PROTEIN-RELATED"/>
    <property type="match status" value="1"/>
</dbReference>
<dbReference type="AlphaFoldDB" id="A0A8S2TX49"/>
<name>A0A8S2TX49_9BILA</name>
<dbReference type="PRINTS" id="PR00452">
    <property type="entry name" value="SH3DOMAIN"/>
</dbReference>
<dbReference type="Pfam" id="PF07653">
    <property type="entry name" value="SH3_2"/>
    <property type="match status" value="1"/>
</dbReference>
<evidence type="ECO:0000313" key="5">
    <source>
        <dbReference type="EMBL" id="CAF4302785.1"/>
    </source>
</evidence>
<dbReference type="InterPro" id="IPR036028">
    <property type="entry name" value="SH3-like_dom_sf"/>
</dbReference>
<protein>
    <recommendedName>
        <fullName evidence="4">SH3 domain-containing protein</fullName>
    </recommendedName>
</protein>
<dbReference type="EMBL" id="CAJOBJ010036539">
    <property type="protein sequence ID" value="CAF4302785.1"/>
    <property type="molecule type" value="Genomic_DNA"/>
</dbReference>
<dbReference type="FunFam" id="2.30.30.40:FF:000016">
    <property type="entry name" value="RIMS-binding protein 2 isoform X2"/>
    <property type="match status" value="1"/>
</dbReference>
<reference evidence="5" key="1">
    <citation type="submission" date="2021-02" db="EMBL/GenBank/DDBJ databases">
        <authorList>
            <person name="Nowell W R."/>
        </authorList>
    </citation>
    <scope>NUCLEOTIDE SEQUENCE</scope>
</reference>
<dbReference type="GO" id="GO:0045202">
    <property type="term" value="C:synapse"/>
    <property type="evidence" value="ECO:0007669"/>
    <property type="project" value="GOC"/>
</dbReference>
<evidence type="ECO:0000259" key="4">
    <source>
        <dbReference type="PROSITE" id="PS50002"/>
    </source>
</evidence>
<dbReference type="InterPro" id="IPR040325">
    <property type="entry name" value="RIMBP1/2/3"/>
</dbReference>
<evidence type="ECO:0000256" key="1">
    <source>
        <dbReference type="ARBA" id="ARBA00022443"/>
    </source>
</evidence>
<dbReference type="PROSITE" id="PS50002">
    <property type="entry name" value="SH3"/>
    <property type="match status" value="1"/>
</dbReference>
<feature type="region of interest" description="Disordered" evidence="3">
    <location>
        <begin position="64"/>
        <end position="96"/>
    </location>
</feature>
<dbReference type="Proteomes" id="UP000681720">
    <property type="component" value="Unassembled WGS sequence"/>
</dbReference>
<evidence type="ECO:0000256" key="2">
    <source>
        <dbReference type="PROSITE-ProRule" id="PRU00192"/>
    </source>
</evidence>
<accession>A0A8S2TX49</accession>